<sequence>MGRTMRAIVETQPDFISITYGASGSTQGASRSVVQRVAREHRVPALAHLTCVDQSCAELRTVIEGYLEDGVKDFLALRGDPPKGQADWRPHPDGLLYASDLVAFLRETAQAHGIDGLSVGVAAFPAQHAVERFRQTAIDVLRAKQEAGADFAITQVFYEVAHYTGLVEEARAQGVTMPIIPEVMPLVSAQRARRASQITDVPTPDVLVAALDAAATDDEARATGVQHATRLAQDLLDAGAPGIHVITFNRHDAAVELVDRLPLRGRVA</sequence>
<proteinExistence type="inferred from homology"/>
<comment type="pathway">
    <text evidence="2 8">One-carbon metabolism; tetrahydrofolate interconversion.</text>
</comment>
<keyword evidence="6 8" id="KW-0560">Oxidoreductase</keyword>
<evidence type="ECO:0000256" key="4">
    <source>
        <dbReference type="ARBA" id="ARBA00022630"/>
    </source>
</evidence>
<keyword evidence="10" id="KW-1185">Reference proteome</keyword>
<dbReference type="Proteomes" id="UP001157125">
    <property type="component" value="Unassembled WGS sequence"/>
</dbReference>
<evidence type="ECO:0000313" key="9">
    <source>
        <dbReference type="EMBL" id="GMA35542.1"/>
    </source>
</evidence>
<evidence type="ECO:0000256" key="6">
    <source>
        <dbReference type="ARBA" id="ARBA00023002"/>
    </source>
</evidence>
<dbReference type="InterPro" id="IPR003171">
    <property type="entry name" value="Mehydrof_redctse-like"/>
</dbReference>
<evidence type="ECO:0000256" key="8">
    <source>
        <dbReference type="RuleBase" id="RU003862"/>
    </source>
</evidence>
<dbReference type="PANTHER" id="PTHR45754:SF3">
    <property type="entry name" value="METHYLENETETRAHYDROFOLATE REDUCTASE (NADPH)"/>
    <property type="match status" value="1"/>
</dbReference>
<evidence type="ECO:0000256" key="1">
    <source>
        <dbReference type="ARBA" id="ARBA00001974"/>
    </source>
</evidence>
<dbReference type="InterPro" id="IPR029041">
    <property type="entry name" value="FAD-linked_oxidoreductase-like"/>
</dbReference>
<protein>
    <recommendedName>
        <fullName evidence="8">Methylenetetrahydrofolate reductase</fullName>
    </recommendedName>
</protein>
<comment type="catalytic activity">
    <reaction evidence="7">
        <text>(6S)-5-methyl-5,6,7,8-tetrahydrofolate + NAD(+) = (6R)-5,10-methylene-5,6,7,8-tetrahydrofolate + NADH + H(+)</text>
        <dbReference type="Rhea" id="RHEA:19821"/>
        <dbReference type="ChEBI" id="CHEBI:15378"/>
        <dbReference type="ChEBI" id="CHEBI:15636"/>
        <dbReference type="ChEBI" id="CHEBI:18608"/>
        <dbReference type="ChEBI" id="CHEBI:57540"/>
        <dbReference type="ChEBI" id="CHEBI:57945"/>
        <dbReference type="EC" id="1.5.1.54"/>
    </reaction>
    <physiologicalReaction direction="right-to-left" evidence="7">
        <dbReference type="Rhea" id="RHEA:19823"/>
    </physiologicalReaction>
</comment>
<gene>
    <name evidence="9" type="ORF">GCM10025876_17460</name>
</gene>
<evidence type="ECO:0000256" key="5">
    <source>
        <dbReference type="ARBA" id="ARBA00022827"/>
    </source>
</evidence>
<keyword evidence="5 8" id="KW-0274">FAD</keyword>
<evidence type="ECO:0000256" key="3">
    <source>
        <dbReference type="ARBA" id="ARBA00006743"/>
    </source>
</evidence>
<name>A0ABQ6IFM2_9MICO</name>
<comment type="cofactor">
    <cofactor evidence="1 8">
        <name>FAD</name>
        <dbReference type="ChEBI" id="CHEBI:57692"/>
    </cofactor>
</comment>
<evidence type="ECO:0000313" key="10">
    <source>
        <dbReference type="Proteomes" id="UP001157125"/>
    </source>
</evidence>
<dbReference type="SUPFAM" id="SSF51730">
    <property type="entry name" value="FAD-linked oxidoreductase"/>
    <property type="match status" value="1"/>
</dbReference>
<comment type="caution">
    <text evidence="9">The sequence shown here is derived from an EMBL/GenBank/DDBJ whole genome shotgun (WGS) entry which is preliminary data.</text>
</comment>
<dbReference type="PANTHER" id="PTHR45754">
    <property type="entry name" value="METHYLENETETRAHYDROFOLATE REDUCTASE"/>
    <property type="match status" value="1"/>
</dbReference>
<dbReference type="Gene3D" id="3.20.20.220">
    <property type="match status" value="1"/>
</dbReference>
<dbReference type="Pfam" id="PF02219">
    <property type="entry name" value="MTHFR"/>
    <property type="match status" value="1"/>
</dbReference>
<dbReference type="CDD" id="cd00537">
    <property type="entry name" value="MTHFR"/>
    <property type="match status" value="1"/>
</dbReference>
<keyword evidence="4 8" id="KW-0285">Flavoprotein</keyword>
<accession>A0ABQ6IFM2</accession>
<evidence type="ECO:0000256" key="2">
    <source>
        <dbReference type="ARBA" id="ARBA00004777"/>
    </source>
</evidence>
<evidence type="ECO:0000256" key="7">
    <source>
        <dbReference type="ARBA" id="ARBA00048628"/>
    </source>
</evidence>
<dbReference type="EMBL" id="BSUN01000001">
    <property type="protein sequence ID" value="GMA35542.1"/>
    <property type="molecule type" value="Genomic_DNA"/>
</dbReference>
<reference evidence="10" key="1">
    <citation type="journal article" date="2019" name="Int. J. Syst. Evol. Microbiol.">
        <title>The Global Catalogue of Microorganisms (GCM) 10K type strain sequencing project: providing services to taxonomists for standard genome sequencing and annotation.</title>
        <authorList>
            <consortium name="The Broad Institute Genomics Platform"/>
            <consortium name="The Broad Institute Genome Sequencing Center for Infectious Disease"/>
            <person name="Wu L."/>
            <person name="Ma J."/>
        </authorList>
    </citation>
    <scope>NUCLEOTIDE SEQUENCE [LARGE SCALE GENOMIC DNA]</scope>
    <source>
        <strain evidence="10">NBRC 112299</strain>
    </source>
</reference>
<comment type="similarity">
    <text evidence="3 8">Belongs to the methylenetetrahydrofolate reductase family.</text>
</comment>
<organism evidence="9 10">
    <name type="scientific">Demequina litorisediminis</name>
    <dbReference type="NCBI Taxonomy" id="1849022"/>
    <lineage>
        <taxon>Bacteria</taxon>
        <taxon>Bacillati</taxon>
        <taxon>Actinomycetota</taxon>
        <taxon>Actinomycetes</taxon>
        <taxon>Micrococcales</taxon>
        <taxon>Demequinaceae</taxon>
        <taxon>Demequina</taxon>
    </lineage>
</organism>